<evidence type="ECO:0000256" key="10">
    <source>
        <dbReference type="PROSITE-ProRule" id="PRU10144"/>
    </source>
</evidence>
<evidence type="ECO:0000313" key="16">
    <source>
        <dbReference type="Proteomes" id="UP000589292"/>
    </source>
</evidence>
<gene>
    <name evidence="15" type="ORF">FG486_08810</name>
</gene>
<protein>
    <submittedName>
        <fullName evidence="15">TonB-dependent receptor</fullName>
    </submittedName>
</protein>
<evidence type="ECO:0000256" key="12">
    <source>
        <dbReference type="SAM" id="MobiDB-lite"/>
    </source>
</evidence>
<evidence type="ECO:0000259" key="13">
    <source>
        <dbReference type="Pfam" id="PF00593"/>
    </source>
</evidence>
<feature type="domain" description="TonB-dependent receptor plug" evidence="14">
    <location>
        <begin position="155"/>
        <end position="250"/>
    </location>
</feature>
<keyword evidence="5" id="KW-0732">Signal</keyword>
<keyword evidence="16" id="KW-1185">Reference proteome</keyword>
<dbReference type="PANTHER" id="PTHR40980:SF3">
    <property type="entry name" value="TONB-DEPENDENT RECEPTOR-LIKE BETA-BARREL DOMAIN-CONTAINING PROTEIN"/>
    <property type="match status" value="1"/>
</dbReference>
<evidence type="ECO:0000256" key="9">
    <source>
        <dbReference type="PROSITE-ProRule" id="PRU01360"/>
    </source>
</evidence>
<reference evidence="15 16" key="1">
    <citation type="journal article" date="1994" name="Int. J. Syst. Bacteriol.">
        <title>Phylogenetic positions of novel aerobic, bacteriochlorophyll a-containing bacteria and description of Roseococcus thiosulfatophilus gen. nov., sp. nov., Erythromicrobium ramosum gen. nov., sp. nov., and Erythrobacter litoralis sp. nov.</title>
        <authorList>
            <person name="Yurkov V."/>
            <person name="Stackebrandt E."/>
            <person name="Holmes A."/>
            <person name="Fuerst J.A."/>
            <person name="Hugenholtz P."/>
            <person name="Golecki J."/>
            <person name="Gad'on N."/>
            <person name="Gorlenko V.M."/>
            <person name="Kompantseva E.I."/>
            <person name="Drews G."/>
        </authorList>
    </citation>
    <scope>NUCLEOTIDE SEQUENCE [LARGE SCALE GENOMIC DNA]</scope>
    <source>
        <strain evidence="15 16">KR-99</strain>
    </source>
</reference>
<proteinExistence type="inferred from homology"/>
<dbReference type="PANTHER" id="PTHR40980">
    <property type="entry name" value="PLUG DOMAIN-CONTAINING PROTEIN"/>
    <property type="match status" value="1"/>
</dbReference>
<keyword evidence="2 9" id="KW-0813">Transport</keyword>
<evidence type="ECO:0000256" key="6">
    <source>
        <dbReference type="ARBA" id="ARBA00023077"/>
    </source>
</evidence>
<dbReference type="InterPro" id="IPR036942">
    <property type="entry name" value="Beta-barrel_TonB_sf"/>
</dbReference>
<dbReference type="EMBL" id="VDES01000002">
    <property type="protein sequence ID" value="MBA1374437.1"/>
    <property type="molecule type" value="Genomic_DNA"/>
</dbReference>
<dbReference type="Pfam" id="PF00593">
    <property type="entry name" value="TonB_dep_Rec_b-barrel"/>
    <property type="match status" value="1"/>
</dbReference>
<dbReference type="SUPFAM" id="SSF56935">
    <property type="entry name" value="Porins"/>
    <property type="match status" value="1"/>
</dbReference>
<name>A0A7V8U8H5_9SPHN</name>
<dbReference type="Pfam" id="PF07715">
    <property type="entry name" value="Plug"/>
    <property type="match status" value="1"/>
</dbReference>
<evidence type="ECO:0000256" key="4">
    <source>
        <dbReference type="ARBA" id="ARBA00022692"/>
    </source>
</evidence>
<evidence type="ECO:0000259" key="14">
    <source>
        <dbReference type="Pfam" id="PF07715"/>
    </source>
</evidence>
<evidence type="ECO:0000256" key="2">
    <source>
        <dbReference type="ARBA" id="ARBA00022448"/>
    </source>
</evidence>
<dbReference type="Proteomes" id="UP000589292">
    <property type="component" value="Unassembled WGS sequence"/>
</dbReference>
<evidence type="ECO:0000256" key="3">
    <source>
        <dbReference type="ARBA" id="ARBA00022452"/>
    </source>
</evidence>
<evidence type="ECO:0000256" key="11">
    <source>
        <dbReference type="RuleBase" id="RU003357"/>
    </source>
</evidence>
<evidence type="ECO:0000256" key="5">
    <source>
        <dbReference type="ARBA" id="ARBA00022729"/>
    </source>
</evidence>
<dbReference type="NCBIfam" id="TIGR01782">
    <property type="entry name" value="TonB-Xanth-Caul"/>
    <property type="match status" value="1"/>
</dbReference>
<evidence type="ECO:0000256" key="1">
    <source>
        <dbReference type="ARBA" id="ARBA00004571"/>
    </source>
</evidence>
<dbReference type="PROSITE" id="PS52016">
    <property type="entry name" value="TONB_DEPENDENT_REC_3"/>
    <property type="match status" value="1"/>
</dbReference>
<dbReference type="InterPro" id="IPR037066">
    <property type="entry name" value="Plug_dom_sf"/>
</dbReference>
<comment type="subcellular location">
    <subcellularLocation>
        <location evidence="1 9">Cell outer membrane</location>
        <topology evidence="1 9">Multi-pass membrane protein</topology>
    </subcellularLocation>
</comment>
<dbReference type="InterPro" id="IPR010917">
    <property type="entry name" value="TonB_rcpt_CS"/>
</dbReference>
<dbReference type="PROSITE" id="PS01156">
    <property type="entry name" value="TONB_DEPENDENT_REC_2"/>
    <property type="match status" value="1"/>
</dbReference>
<keyword evidence="7 9" id="KW-0472">Membrane</keyword>
<comment type="similarity">
    <text evidence="9 11">Belongs to the TonB-dependent receptor family.</text>
</comment>
<sequence length="1043" mass="112980">MSNEVGLRPILPLSVKSLAKPRYFRVFATFQPEYVCVCLLQSWCKGYSNCRPVHLKTGGPGLFPDARNHPRHVRAGPLGRVIMKAIFRARRLRLASGRTSLAALSTALMIGAASPALAQSTDAEQPQGTAEIDEEGGVIVVTGFRASVENSIAAKRESNFIVDIVTADDIAGLPDVSIAESLARLPGVTSQRTGGQASAINIRGLSQDLVSATLNGREQVATSGNRVIEFDQYPSELINQAAVYKTPLASHIEGGIAGKVELKTVRPLDNADAFKATVNLRGLYNDRASESPDVSSYGYRVSGSVQAKLLDDTLGIALGYARLYQPNVATRFVQFDFPIPGTNGSPTRDLNGDGVADSLNFGFEGIQFGGRETRDAAIGVIQWEPSDRLRVLIDGYYSRFKSDVQRRGLRVVSPQSGDNQFINPVIANNALIGGRIVNQVGSNGFGFGLGTELVNQDESRRDELYTIGGNLAYDFSDRVTLAVDVGYSKGTSFFNNAGINLRPYVNTPTGLRRADSIPGLISVDYQLNGTRLPTIRSISSNFTDVDPAGGGFFLDGQFLVPQADSDELFATAADLVIRFDEANFLDALRFGFRYADRRGDRRVTSFNTFGIPGSPLAVPGNLVKQAGFSGGYAAAGLPGFAVVDIDGAFNLAFGNTLGVRQPTDQIAFDFTIDQSFRIDEETYAGYAQLDFDTELGGLRFHGNIGARYVRTDQSSTVNFADPNLVDNPATPPPARENRRPVTRGRTFNDFLPAVNLILDLSDRDILRMSYSRQISRPRFFELRGSISVNTGSDGNTSGGGGNPELSPYRANQFDLSYEHYFGNSGVFAVSAYYKDLESYIINGTIPQFNYVENGIIPPPIPGTNIPGNAVGSFSSPINGDGGYVYGFEFQFSKTFVELPAPFDGLGVQLNYAYSKSDLEFPSATSGASINLPLPGLSEHVFNPTVFYEKAGFGARLSTRHRSSFVSPQIGISELVLTSAKETVMDAQLSYQFQEGSALRGLKLLAQVNNLTDEPTRTYWGNVAQTGTIQNFGRTFFLGATYEF</sequence>
<evidence type="ECO:0000256" key="7">
    <source>
        <dbReference type="ARBA" id="ARBA00023136"/>
    </source>
</evidence>
<dbReference type="InterPro" id="IPR039426">
    <property type="entry name" value="TonB-dep_rcpt-like"/>
</dbReference>
<evidence type="ECO:0000313" key="15">
    <source>
        <dbReference type="EMBL" id="MBA1374437.1"/>
    </source>
</evidence>
<keyword evidence="6 11" id="KW-0798">TonB box</keyword>
<keyword evidence="4 9" id="KW-0812">Transmembrane</keyword>
<dbReference type="InterPro" id="IPR012910">
    <property type="entry name" value="Plug_dom"/>
</dbReference>
<keyword evidence="8 9" id="KW-0998">Cell outer membrane</keyword>
<feature type="domain" description="TonB-dependent receptor-like beta-barrel" evidence="13">
    <location>
        <begin position="570"/>
        <end position="1010"/>
    </location>
</feature>
<evidence type="ECO:0000256" key="8">
    <source>
        <dbReference type="ARBA" id="ARBA00023237"/>
    </source>
</evidence>
<comment type="caution">
    <text evidence="15">The sequence shown here is derived from an EMBL/GenBank/DDBJ whole genome shotgun (WGS) entry which is preliminary data.</text>
</comment>
<dbReference type="GO" id="GO:0009279">
    <property type="term" value="C:cell outer membrane"/>
    <property type="evidence" value="ECO:0007669"/>
    <property type="project" value="UniProtKB-SubCell"/>
</dbReference>
<feature type="region of interest" description="Disordered" evidence="12">
    <location>
        <begin position="719"/>
        <end position="740"/>
    </location>
</feature>
<organism evidence="15 16">
    <name type="scientific">Sphingomonas ursincola</name>
    <dbReference type="NCBI Taxonomy" id="56361"/>
    <lineage>
        <taxon>Bacteria</taxon>
        <taxon>Pseudomonadati</taxon>
        <taxon>Pseudomonadota</taxon>
        <taxon>Alphaproteobacteria</taxon>
        <taxon>Sphingomonadales</taxon>
        <taxon>Sphingomonadaceae</taxon>
        <taxon>Sphingomonas</taxon>
    </lineage>
</organism>
<feature type="short sequence motif" description="TonB C-terminal box" evidence="10">
    <location>
        <begin position="1026"/>
        <end position="1043"/>
    </location>
</feature>
<dbReference type="CDD" id="cd01347">
    <property type="entry name" value="ligand_gated_channel"/>
    <property type="match status" value="1"/>
</dbReference>
<dbReference type="Gene3D" id="2.170.130.10">
    <property type="entry name" value="TonB-dependent receptor, plug domain"/>
    <property type="match status" value="1"/>
</dbReference>
<keyword evidence="15" id="KW-0675">Receptor</keyword>
<dbReference type="InterPro" id="IPR010104">
    <property type="entry name" value="TonB_rcpt_bac"/>
</dbReference>
<dbReference type="AlphaFoldDB" id="A0A7V8U8H5"/>
<accession>A0A7V8U8H5</accession>
<dbReference type="InterPro" id="IPR000531">
    <property type="entry name" value="Beta-barrel_TonB"/>
</dbReference>
<keyword evidence="3 9" id="KW-1134">Transmembrane beta strand</keyword>
<dbReference type="Gene3D" id="2.40.170.20">
    <property type="entry name" value="TonB-dependent receptor, beta-barrel domain"/>
    <property type="match status" value="1"/>
</dbReference>